<dbReference type="EMBL" id="AOHO01000080">
    <property type="protein sequence ID" value="EME51178.1"/>
    <property type="molecule type" value="Genomic_DNA"/>
</dbReference>
<evidence type="ECO:0000313" key="1">
    <source>
        <dbReference type="EMBL" id="EME51178.1"/>
    </source>
</evidence>
<dbReference type="AlphaFoldDB" id="M2YQY0"/>
<comment type="caution">
    <text evidence="1">The sequence shown here is derived from an EMBL/GenBank/DDBJ whole genome shotgun (WGS) entry which is preliminary data.</text>
</comment>
<proteinExistence type="predicted"/>
<organism evidence="1 2">
    <name type="scientific">Amycolatopsis decaplanina DSM 44594</name>
    <dbReference type="NCBI Taxonomy" id="1284240"/>
    <lineage>
        <taxon>Bacteria</taxon>
        <taxon>Bacillati</taxon>
        <taxon>Actinomycetota</taxon>
        <taxon>Actinomycetes</taxon>
        <taxon>Pseudonocardiales</taxon>
        <taxon>Pseudonocardiaceae</taxon>
        <taxon>Amycolatopsis</taxon>
    </lineage>
</organism>
<dbReference type="PATRIC" id="fig|1284240.4.peg.7564"/>
<dbReference type="RefSeq" id="WP_007035187.1">
    <property type="nucleotide sequence ID" value="NZ_AOHO01000080.1"/>
</dbReference>
<gene>
    <name evidence="1" type="ORF">H074_37073</name>
</gene>
<name>M2YQY0_9PSEU</name>
<evidence type="ECO:0000313" key="2">
    <source>
        <dbReference type="Proteomes" id="UP000054226"/>
    </source>
</evidence>
<protein>
    <submittedName>
        <fullName evidence="1">Uncharacterized protein</fullName>
    </submittedName>
</protein>
<sequence length="141" mass="15297">MLYEEHSRVRIAALRRRATAVYRLPATGQDLVAKVAPLAARARAERVVHLTRRLRAQGFRCTERGSADPYQALETALWLAYPSMAAISVVLVVPLLSSTTISRFLASSTARKSLATALSSTSLSGPCTGVVQLAFEVLAWI</sequence>
<reference evidence="1 2" key="1">
    <citation type="journal article" date="2013" name="Genome Announc.">
        <title>Draft Genome Sequence of Amycolatopsis decaplanina Strain DSM 44594T.</title>
        <authorList>
            <person name="Kaur N."/>
            <person name="Kumar S."/>
            <person name="Bala M."/>
            <person name="Raghava G.P."/>
            <person name="Mayilraj S."/>
        </authorList>
    </citation>
    <scope>NUCLEOTIDE SEQUENCE [LARGE SCALE GENOMIC DNA]</scope>
    <source>
        <strain evidence="1 2">DSM 44594</strain>
    </source>
</reference>
<accession>M2YQY0</accession>
<dbReference type="Proteomes" id="UP000054226">
    <property type="component" value="Unassembled WGS sequence"/>
</dbReference>
<keyword evidence="2" id="KW-1185">Reference proteome</keyword>